<gene>
    <name evidence="2" type="ORF">CI1B_63860</name>
</gene>
<accession>A0A508TPV6</accession>
<organism evidence="2 3">
    <name type="scientific">Bradyrhizobium ivorense</name>
    <dbReference type="NCBI Taxonomy" id="2511166"/>
    <lineage>
        <taxon>Bacteria</taxon>
        <taxon>Pseudomonadati</taxon>
        <taxon>Pseudomonadota</taxon>
        <taxon>Alphaproteobacteria</taxon>
        <taxon>Hyphomicrobiales</taxon>
        <taxon>Nitrobacteraceae</taxon>
        <taxon>Bradyrhizobium</taxon>
    </lineage>
</organism>
<dbReference type="AlphaFoldDB" id="A0A508TPV6"/>
<feature type="region of interest" description="Disordered" evidence="1">
    <location>
        <begin position="48"/>
        <end position="85"/>
    </location>
</feature>
<keyword evidence="3" id="KW-1185">Reference proteome</keyword>
<evidence type="ECO:0000313" key="2">
    <source>
        <dbReference type="EMBL" id="VIO76381.1"/>
    </source>
</evidence>
<dbReference type="RefSeq" id="WP_139863082.1">
    <property type="nucleotide sequence ID" value="NZ_CAADFC020000028.1"/>
</dbReference>
<proteinExistence type="predicted"/>
<dbReference type="EMBL" id="CAADFC020000028">
    <property type="protein sequence ID" value="VIO76381.1"/>
    <property type="molecule type" value="Genomic_DNA"/>
</dbReference>
<comment type="caution">
    <text evidence="2">The sequence shown here is derived from an EMBL/GenBank/DDBJ whole genome shotgun (WGS) entry which is preliminary data.</text>
</comment>
<evidence type="ECO:0000313" key="3">
    <source>
        <dbReference type="Proteomes" id="UP000328092"/>
    </source>
</evidence>
<protein>
    <submittedName>
        <fullName evidence="2">Uncharacterized protein</fullName>
    </submittedName>
</protein>
<name>A0A508TPV6_9BRAD</name>
<sequence length="85" mass="9407">MSGYVIARENFKEAAKHVSAETDPVMFNLLSGLQGLTDQIEADLRSLRTELRGPQQAQPSKSAKKPVSKKKPAKASRKNTKKRGR</sequence>
<evidence type="ECO:0000256" key="1">
    <source>
        <dbReference type="SAM" id="MobiDB-lite"/>
    </source>
</evidence>
<dbReference type="Proteomes" id="UP000328092">
    <property type="component" value="Unassembled WGS sequence"/>
</dbReference>
<reference evidence="2" key="1">
    <citation type="submission" date="2019-02" db="EMBL/GenBank/DDBJ databases">
        <authorList>
            <person name="Pothier F.J."/>
        </authorList>
    </citation>
    <scope>NUCLEOTIDE SEQUENCE</scope>
    <source>
        <strain evidence="2">CI-1B</strain>
    </source>
</reference>
<feature type="compositionally biased region" description="Basic residues" evidence="1">
    <location>
        <begin position="62"/>
        <end position="85"/>
    </location>
</feature>